<sequence length="207" mass="22716">MFLLILTFWAATIYAQAQTAPDTVAPARPGFRHALRLDVGGILARNFAYNALNENTQLLLPVLVGYEQQLGRRTSGSVEVLLNGGEPTERASGVAMQGRYYLYQGHQTGLAGIYAAPTLSYRAIKQEVYYSLTTEKRKLGGAGVLLGAQLPLGGRGRLLLDVSGGIMTWKRLDQGPKTTVPGYYDNETFYERNSAVFDGRLSLGYRF</sequence>
<organism evidence="2 3">
    <name type="scientific">Hymenobacter swuensis DY53</name>
    <dbReference type="NCBI Taxonomy" id="1227739"/>
    <lineage>
        <taxon>Bacteria</taxon>
        <taxon>Pseudomonadati</taxon>
        <taxon>Bacteroidota</taxon>
        <taxon>Cytophagia</taxon>
        <taxon>Cytophagales</taxon>
        <taxon>Hymenobacteraceae</taxon>
        <taxon>Hymenobacter</taxon>
    </lineage>
</organism>
<accession>W8ERI6</accession>
<dbReference type="PATRIC" id="fig|1227739.3.peg.436"/>
<feature type="chain" id="PRO_5004907757" description="DUF3575 domain-containing protein" evidence="1">
    <location>
        <begin position="18"/>
        <end position="207"/>
    </location>
</feature>
<dbReference type="KEGG" id="hsw:Hsw_0164"/>
<feature type="signal peptide" evidence="1">
    <location>
        <begin position="1"/>
        <end position="17"/>
    </location>
</feature>
<protein>
    <recommendedName>
        <fullName evidence="4">DUF3575 domain-containing protein</fullName>
    </recommendedName>
</protein>
<dbReference type="Proteomes" id="UP000019423">
    <property type="component" value="Chromosome"/>
</dbReference>
<dbReference type="RefSeq" id="WP_044000660.1">
    <property type="nucleotide sequence ID" value="NZ_CP007145.1"/>
</dbReference>
<keyword evidence="3" id="KW-1185">Reference proteome</keyword>
<evidence type="ECO:0000313" key="2">
    <source>
        <dbReference type="EMBL" id="AHJ95759.1"/>
    </source>
</evidence>
<dbReference type="HOGENOM" id="CLU_1265511_0_0_10"/>
<dbReference type="OrthoDB" id="885695at2"/>
<evidence type="ECO:0000313" key="3">
    <source>
        <dbReference type="Proteomes" id="UP000019423"/>
    </source>
</evidence>
<evidence type="ECO:0000256" key="1">
    <source>
        <dbReference type="SAM" id="SignalP"/>
    </source>
</evidence>
<keyword evidence="1" id="KW-0732">Signal</keyword>
<dbReference type="EMBL" id="CP007145">
    <property type="protein sequence ID" value="AHJ95759.1"/>
    <property type="molecule type" value="Genomic_DNA"/>
</dbReference>
<name>W8ERI6_9BACT</name>
<gene>
    <name evidence="2" type="ORF">Hsw_0164</name>
</gene>
<reference evidence="2 3" key="1">
    <citation type="submission" date="2014-01" db="EMBL/GenBank/DDBJ databases">
        <title>Complete genome sequence of ionizing-radiation resistance bacterium Hymenobacter swuensis DY53.</title>
        <authorList>
            <person name="Jung J.-H."/>
            <person name="Jeong S.-W."/>
            <person name="Joe M.-H."/>
            <person name="Cho y.-j."/>
            <person name="Kim M.-K."/>
            <person name="Lim S.-Y."/>
        </authorList>
    </citation>
    <scope>NUCLEOTIDE SEQUENCE [LARGE SCALE GENOMIC DNA]</scope>
    <source>
        <strain evidence="2 3">DY53</strain>
    </source>
</reference>
<dbReference type="AlphaFoldDB" id="W8ERI6"/>
<evidence type="ECO:0008006" key="4">
    <source>
        <dbReference type="Google" id="ProtNLM"/>
    </source>
</evidence>
<proteinExistence type="predicted"/>